<proteinExistence type="predicted"/>
<dbReference type="AlphaFoldDB" id="A0AAQ3PCA8"/>
<sequence>MMLMSVTSCGTRFSVPFLLGFRCRNRLGNAIQIFYTTIPLGRGSKAFILGVHGGFCDGGNISTGIDLALTRFPLHHTVAAAVVAAVVILFRISAAELNELLRCFDLRVGKRDRLLGTLDLVCSHDLWNRENDEW</sequence>
<evidence type="ECO:0000313" key="1">
    <source>
        <dbReference type="EMBL" id="WVZ26216.1"/>
    </source>
</evidence>
<name>A0AAQ3PCA8_VIGMU</name>
<organism evidence="1 2">
    <name type="scientific">Vigna mungo</name>
    <name type="common">Black gram</name>
    <name type="synonym">Phaseolus mungo</name>
    <dbReference type="NCBI Taxonomy" id="3915"/>
    <lineage>
        <taxon>Eukaryota</taxon>
        <taxon>Viridiplantae</taxon>
        <taxon>Streptophyta</taxon>
        <taxon>Embryophyta</taxon>
        <taxon>Tracheophyta</taxon>
        <taxon>Spermatophyta</taxon>
        <taxon>Magnoliopsida</taxon>
        <taxon>eudicotyledons</taxon>
        <taxon>Gunneridae</taxon>
        <taxon>Pentapetalae</taxon>
        <taxon>rosids</taxon>
        <taxon>fabids</taxon>
        <taxon>Fabales</taxon>
        <taxon>Fabaceae</taxon>
        <taxon>Papilionoideae</taxon>
        <taxon>50 kb inversion clade</taxon>
        <taxon>NPAAA clade</taxon>
        <taxon>indigoferoid/millettioid clade</taxon>
        <taxon>Phaseoleae</taxon>
        <taxon>Vigna</taxon>
    </lineage>
</organism>
<evidence type="ECO:0000313" key="2">
    <source>
        <dbReference type="Proteomes" id="UP001374535"/>
    </source>
</evidence>
<reference evidence="1 2" key="1">
    <citation type="journal article" date="2023" name="Life. Sci Alliance">
        <title>Evolutionary insights into 3D genome organization and epigenetic landscape of Vigna mungo.</title>
        <authorList>
            <person name="Junaid A."/>
            <person name="Singh B."/>
            <person name="Bhatia S."/>
        </authorList>
    </citation>
    <scope>NUCLEOTIDE SEQUENCE [LARGE SCALE GENOMIC DNA]</scope>
    <source>
        <strain evidence="1">Urdbean</strain>
    </source>
</reference>
<dbReference type="EMBL" id="CP144700">
    <property type="protein sequence ID" value="WVZ26216.1"/>
    <property type="molecule type" value="Genomic_DNA"/>
</dbReference>
<keyword evidence="2" id="KW-1185">Reference proteome</keyword>
<accession>A0AAQ3PCA8</accession>
<dbReference type="Proteomes" id="UP001374535">
    <property type="component" value="Chromosome 1"/>
</dbReference>
<protein>
    <submittedName>
        <fullName evidence="1">Uncharacterized protein</fullName>
    </submittedName>
</protein>
<gene>
    <name evidence="1" type="ORF">V8G54_004760</name>
</gene>